<keyword evidence="2" id="KW-0067">ATP-binding</keyword>
<evidence type="ECO:0000259" key="1">
    <source>
        <dbReference type="Pfam" id="PF12705"/>
    </source>
</evidence>
<dbReference type="AlphaFoldDB" id="A0A1X7GY19"/>
<dbReference type="InterPro" id="IPR011604">
    <property type="entry name" value="PDDEXK-like_dom_sf"/>
</dbReference>
<accession>A0A1X7GY19</accession>
<dbReference type="NCBIfam" id="TIGR02786">
    <property type="entry name" value="addB_alphas"/>
    <property type="match status" value="1"/>
</dbReference>
<dbReference type="Gene3D" id="3.90.320.10">
    <property type="match status" value="1"/>
</dbReference>
<evidence type="ECO:0000313" key="2">
    <source>
        <dbReference type="EMBL" id="SMF76208.1"/>
    </source>
</evidence>
<dbReference type="GO" id="GO:0004386">
    <property type="term" value="F:helicase activity"/>
    <property type="evidence" value="ECO:0007669"/>
    <property type="project" value="UniProtKB-KW"/>
</dbReference>
<gene>
    <name evidence="2" type="ORF">SAMN06295910_2432</name>
</gene>
<dbReference type="Proteomes" id="UP000192934">
    <property type="component" value="Chromosome I"/>
</dbReference>
<evidence type="ECO:0000313" key="3">
    <source>
        <dbReference type="Proteomes" id="UP000192934"/>
    </source>
</evidence>
<protein>
    <submittedName>
        <fullName evidence="2">ATP-dependent helicase/nuclease subunit B</fullName>
    </submittedName>
</protein>
<dbReference type="SUPFAM" id="SSF52980">
    <property type="entry name" value="Restriction endonuclease-like"/>
    <property type="match status" value="1"/>
</dbReference>
<dbReference type="InterPro" id="IPR038726">
    <property type="entry name" value="PDDEXK_AddAB-type"/>
</dbReference>
<keyword evidence="3" id="KW-1185">Reference proteome</keyword>
<proteinExistence type="predicted"/>
<dbReference type="InterPro" id="IPR011335">
    <property type="entry name" value="Restrct_endonuc-II-like"/>
</dbReference>
<dbReference type="InterPro" id="IPR027417">
    <property type="entry name" value="P-loop_NTPase"/>
</dbReference>
<feature type="domain" description="PD-(D/E)XK endonuclease-like" evidence="1">
    <location>
        <begin position="725"/>
        <end position="962"/>
    </location>
</feature>
<dbReference type="EMBL" id="LT840185">
    <property type="protein sequence ID" value="SMF76208.1"/>
    <property type="molecule type" value="Genomic_DNA"/>
</dbReference>
<dbReference type="SUPFAM" id="SSF52540">
    <property type="entry name" value="P-loop containing nucleoside triphosphate hydrolases"/>
    <property type="match status" value="1"/>
</dbReference>
<keyword evidence="2" id="KW-0347">Helicase</keyword>
<name>A0A1X7GY19_9SPHN</name>
<organism evidence="2 3">
    <name type="scientific">Allosphingosinicella indica</name>
    <dbReference type="NCBI Taxonomy" id="941907"/>
    <lineage>
        <taxon>Bacteria</taxon>
        <taxon>Pseudomonadati</taxon>
        <taxon>Pseudomonadota</taxon>
        <taxon>Alphaproteobacteria</taxon>
        <taxon>Sphingomonadales</taxon>
        <taxon>Sphingomonadaceae</taxon>
        <taxon>Allosphingosinicella</taxon>
    </lineage>
</organism>
<keyword evidence="2" id="KW-0547">Nucleotide-binding</keyword>
<keyword evidence="2" id="KW-0378">Hydrolase</keyword>
<dbReference type="InterPro" id="IPR014153">
    <property type="entry name" value="Ds_break_AddB"/>
</dbReference>
<dbReference type="Pfam" id="PF12705">
    <property type="entry name" value="PDDEXK_1"/>
    <property type="match status" value="1"/>
</dbReference>
<sequence>MPGPANVPRVPPVPAVFTIPPHRAFADALAAGLIARARGDTTDLARGLVLVPNNRAVRAITDAFVRRSEGGLLLPRLVPVGDPDIDERLFGALEAMDDTDPIPPAIPPLERLMLLARLVEKQQGVDAAEALRLAEDLARTLDQLHVEKIDPVRLRDVAAGVPDLAHHWLASLERLEVILDLWPRVLAQRGCIDLADRRNRLLERVARKWRDAPPRGFVVAAGITSPAPAIAALLRRISRIDAGMVVLPGLDTTMPADEWDALGPHEPDPVTGFARRAIETHPQFQIKLLLDRMGVNRTEVARWRWGGGRDAPAVRSRAIANAMKPAAFTARWQGLKPADRRLTGVRALELADPAEEAQAIAIALREALETPGRTAALVTPDRGLARRVSAHLKRWGVEADDSAGRPLSQTPPGTLLLSIAAAGADRFAPVPLLALLKHPLVMRGDRRAAWLDGARTLDRALRGPRPPAGLDGITRFLSDRSGRDRDLRAAALAWWREALPLLQPIESDFAGEALSLPAALDALRKATEALAGDDAWTGPAGRSAADLFAELQDVTAAGPERVSAANLVPLLEALLDRVAVRPPYGQHPRLFIWGLIEARLQSADLMILGGLNEGVWPALPPPDPWLAPRIRTELGLPSLERVIGLAAHDLVGGLGGQEVLVTRARRDARSPAVASRFWLRMEAMTGGLRRHPHYRRWAQRIDAPLAPVQIERPAPSPPRAERPRRISVTEVDRLKADPFAFYARRVLGLSPLDPVDADPGPAWRGNAVHAVLEAWMKEDDCDPTQLRPRAEQLLADTAAHPLLKALWEPRLLEAIDWIAERVAADRAAGRLPLKAEARGEAEVAGIALYGIADRIDRLADGSLAIVDYKTGNPPSSKAVGEGYSLQLGLLGLIAERGGFADVEGVPAAFEYWSLAKKAGSIGHVQSPVGGRSGLDPADFTTLAAGHFTAAAEHWLTGNAPFTAKLHPEYAPYADYDQLMRLEEWYGREGAVAPEDGPA</sequence>
<reference evidence="3" key="1">
    <citation type="submission" date="2017-04" db="EMBL/GenBank/DDBJ databases">
        <authorList>
            <person name="Varghese N."/>
            <person name="Submissions S."/>
        </authorList>
    </citation>
    <scope>NUCLEOTIDE SEQUENCE [LARGE SCALE GENOMIC DNA]</scope>
    <source>
        <strain evidence="3">Dd16</strain>
    </source>
</reference>
<dbReference type="STRING" id="941907.SAMN06295910_2432"/>